<dbReference type="EMBL" id="JAENHN010000037">
    <property type="protein sequence ID" value="MBK1811454.1"/>
    <property type="molecule type" value="Genomic_DNA"/>
</dbReference>
<reference evidence="10" key="1">
    <citation type="submission" date="2021-01" db="EMBL/GenBank/DDBJ databases">
        <title>Genome public.</title>
        <authorList>
            <person name="Liu C."/>
            <person name="Sun Q."/>
        </authorList>
    </citation>
    <scope>NUCLEOTIDE SEQUENCE [LARGE SCALE GENOMIC DNA]</scope>
    <source>
        <strain evidence="10">YIM B02505</strain>
    </source>
</reference>
<keyword evidence="7 9" id="KW-0378">Hydrolase</keyword>
<dbReference type="Proteomes" id="UP000596739">
    <property type="component" value="Unassembled WGS sequence"/>
</dbReference>
<dbReference type="Gene3D" id="3.40.50.880">
    <property type="match status" value="1"/>
</dbReference>
<keyword evidence="10" id="KW-1185">Reference proteome</keyword>
<comment type="catalytic activity">
    <reaction evidence="1">
        <text>[L-4-(L-arginin-2-N-yl)aspartate](n) + H2O = [L-4-(L-arginin-2-N-yl)aspartate](n-1) + L-4-(L-arginin-2-N-yl)aspartate</text>
        <dbReference type="Rhea" id="RHEA:12845"/>
        <dbReference type="Rhea" id="RHEA-COMP:13728"/>
        <dbReference type="Rhea" id="RHEA-COMP:13734"/>
        <dbReference type="ChEBI" id="CHEBI:15377"/>
        <dbReference type="ChEBI" id="CHEBI:137986"/>
        <dbReference type="ChEBI" id="CHEBI:137991"/>
        <dbReference type="EC" id="3.4.15.6"/>
    </reaction>
</comment>
<dbReference type="CDD" id="cd03145">
    <property type="entry name" value="GAT1_cyanophycinase"/>
    <property type="match status" value="1"/>
</dbReference>
<comment type="function">
    <text evidence="2">Exopeptidase that catalyzes the hydrolytic cleavage of multi-L-arginyl-poly-L-aspartic acid (cyanophycin; a water-insoluble reserve polymer) into aspartate-arginine dipeptides.</text>
</comment>
<dbReference type="InterPro" id="IPR005320">
    <property type="entry name" value="Peptidase_S51"/>
</dbReference>
<dbReference type="Pfam" id="PF03575">
    <property type="entry name" value="Peptidase_S51"/>
    <property type="match status" value="1"/>
</dbReference>
<evidence type="ECO:0000256" key="8">
    <source>
        <dbReference type="ARBA" id="ARBA00022825"/>
    </source>
</evidence>
<evidence type="ECO:0000256" key="7">
    <source>
        <dbReference type="ARBA" id="ARBA00022801"/>
    </source>
</evidence>
<dbReference type="NCBIfam" id="TIGR02069">
    <property type="entry name" value="cyanophycinase"/>
    <property type="match status" value="1"/>
</dbReference>
<protein>
    <recommendedName>
        <fullName evidence="5">Cyanophycinase</fullName>
        <ecNumber evidence="4">3.4.15.6</ecNumber>
    </recommendedName>
</protein>
<comment type="similarity">
    <text evidence="3">Belongs to the peptidase S51 family.</text>
</comment>
<dbReference type="InterPro" id="IPR029062">
    <property type="entry name" value="Class_I_gatase-like"/>
</dbReference>
<evidence type="ECO:0000256" key="1">
    <source>
        <dbReference type="ARBA" id="ARBA00001092"/>
    </source>
</evidence>
<evidence type="ECO:0000256" key="5">
    <source>
        <dbReference type="ARBA" id="ARBA00015719"/>
    </source>
</evidence>
<evidence type="ECO:0000256" key="6">
    <source>
        <dbReference type="ARBA" id="ARBA00022670"/>
    </source>
</evidence>
<comment type="caution">
    <text evidence="9">The sequence shown here is derived from an EMBL/GenBank/DDBJ whole genome shotgun (WGS) entry which is preliminary data.</text>
</comment>
<dbReference type="PANTHER" id="PTHR36175:SF1">
    <property type="entry name" value="CYANOPHYCINASE"/>
    <property type="match status" value="1"/>
</dbReference>
<proteinExistence type="inferred from homology"/>
<sequence length="278" mass="30451">MIRGDFLVNIKSEGNLIIIGGAEDKEGNKEILKYVCSKINKENDVLAVATIATEKPEDAKDKYKKVFTELGVKNIEILDVQHRDDCTLQKNIDIVRKASIIFFTGGDQLRITSIIGGTPIYQEILSASERGCYMVGTSAGASVMSDTMIVTGDDEESPRKCTLKMSPGLGLVKNIIVDQHFSQRGRIGRLLGGVAQNPQALGIGIDEDTAIVIRKDDHLKVIGSGAVYILDGSQITYTNVSEQHQDDLLSIFNVKMHVLAKGHRFDLVSKAPFEEESN</sequence>
<dbReference type="PIRSF" id="PIRSF032067">
    <property type="entry name" value="Cyanophycinase"/>
    <property type="match status" value="1"/>
</dbReference>
<accession>A0ABS1EQ50</accession>
<evidence type="ECO:0000313" key="9">
    <source>
        <dbReference type="EMBL" id="MBK1811454.1"/>
    </source>
</evidence>
<evidence type="ECO:0000256" key="3">
    <source>
        <dbReference type="ARBA" id="ARBA00006534"/>
    </source>
</evidence>
<evidence type="ECO:0000256" key="4">
    <source>
        <dbReference type="ARBA" id="ARBA00013115"/>
    </source>
</evidence>
<name>A0ABS1EQ50_9CLOT</name>
<dbReference type="GO" id="GO:0008241">
    <property type="term" value="F:peptidyl-dipeptidase activity"/>
    <property type="evidence" value="ECO:0007669"/>
    <property type="project" value="UniProtKB-EC"/>
</dbReference>
<dbReference type="SUPFAM" id="SSF52317">
    <property type="entry name" value="Class I glutamine amidotransferase-like"/>
    <property type="match status" value="1"/>
</dbReference>
<gene>
    <name evidence="9" type="ORF">JHL18_12570</name>
</gene>
<keyword evidence="6" id="KW-0645">Protease</keyword>
<evidence type="ECO:0000256" key="2">
    <source>
        <dbReference type="ARBA" id="ARBA00002039"/>
    </source>
</evidence>
<dbReference type="InterPro" id="IPR011811">
    <property type="entry name" value="Peptidase_S51_cyanophycinase"/>
</dbReference>
<keyword evidence="9" id="KW-0121">Carboxypeptidase</keyword>
<keyword evidence="8" id="KW-0720">Serine protease</keyword>
<evidence type="ECO:0000313" key="10">
    <source>
        <dbReference type="Proteomes" id="UP000596739"/>
    </source>
</evidence>
<dbReference type="PANTHER" id="PTHR36175">
    <property type="entry name" value="CYANOPHYCINASE"/>
    <property type="match status" value="1"/>
</dbReference>
<dbReference type="GO" id="GO:0004180">
    <property type="term" value="F:carboxypeptidase activity"/>
    <property type="evidence" value="ECO:0007669"/>
    <property type="project" value="UniProtKB-KW"/>
</dbReference>
<dbReference type="EC" id="3.4.15.6" evidence="4"/>
<organism evidence="9 10">
    <name type="scientific">Clostridium yunnanense</name>
    <dbReference type="NCBI Taxonomy" id="2800325"/>
    <lineage>
        <taxon>Bacteria</taxon>
        <taxon>Bacillati</taxon>
        <taxon>Bacillota</taxon>
        <taxon>Clostridia</taxon>
        <taxon>Eubacteriales</taxon>
        <taxon>Clostridiaceae</taxon>
        <taxon>Clostridium</taxon>
    </lineage>
</organism>